<feature type="transmembrane region" description="Helical" evidence="1">
    <location>
        <begin position="138"/>
        <end position="159"/>
    </location>
</feature>
<comment type="caution">
    <text evidence="2">The sequence shown here is derived from an EMBL/GenBank/DDBJ whole genome shotgun (WGS) entry which is preliminary data.</text>
</comment>
<organism evidence="2 3">
    <name type="scientific">Liparis tanakae</name>
    <name type="common">Tanaka's snailfish</name>
    <dbReference type="NCBI Taxonomy" id="230148"/>
    <lineage>
        <taxon>Eukaryota</taxon>
        <taxon>Metazoa</taxon>
        <taxon>Chordata</taxon>
        <taxon>Craniata</taxon>
        <taxon>Vertebrata</taxon>
        <taxon>Euteleostomi</taxon>
        <taxon>Actinopterygii</taxon>
        <taxon>Neopterygii</taxon>
        <taxon>Teleostei</taxon>
        <taxon>Neoteleostei</taxon>
        <taxon>Acanthomorphata</taxon>
        <taxon>Eupercaria</taxon>
        <taxon>Perciformes</taxon>
        <taxon>Cottioidei</taxon>
        <taxon>Cottales</taxon>
        <taxon>Liparidae</taxon>
        <taxon>Liparis</taxon>
    </lineage>
</organism>
<dbReference type="EMBL" id="SRLO01000233">
    <property type="protein sequence ID" value="TNN65540.1"/>
    <property type="molecule type" value="Genomic_DNA"/>
</dbReference>
<feature type="transmembrane region" description="Helical" evidence="1">
    <location>
        <begin position="47"/>
        <end position="68"/>
    </location>
</feature>
<keyword evidence="1" id="KW-0472">Membrane</keyword>
<dbReference type="AlphaFoldDB" id="A0A4Z2HJ08"/>
<dbReference type="Proteomes" id="UP000314294">
    <property type="component" value="Unassembled WGS sequence"/>
</dbReference>
<evidence type="ECO:0000256" key="1">
    <source>
        <dbReference type="SAM" id="Phobius"/>
    </source>
</evidence>
<evidence type="ECO:0008006" key="4">
    <source>
        <dbReference type="Google" id="ProtNLM"/>
    </source>
</evidence>
<keyword evidence="3" id="KW-1185">Reference proteome</keyword>
<proteinExistence type="predicted"/>
<keyword evidence="1" id="KW-0812">Transmembrane</keyword>
<gene>
    <name evidence="2" type="ORF">EYF80_024218</name>
</gene>
<sequence>MKLSGKGLCTVFSSTLLFVCALSEVVVGLRCVSLGSTVRAHFHLGGAAGAFYSGLLLGIGQALLGCALLCCMDKPGCRNLFLLGVVVFLLGVLTAFSGAVVDGDTASLVERKYTHYCFPSSVFANPACEQLREYQRSLVVSTVLSTLECLLGLINLVVIKRYKAAQFSRSRQSERQRAGAILFREERDCSGDFQPVSYINLGVFNVLDESGAEVQCGGHPSIELPGYSPTDPELNHCFPFSYPLPSELPPAYEDIFPATACNT</sequence>
<evidence type="ECO:0000313" key="2">
    <source>
        <dbReference type="EMBL" id="TNN65540.1"/>
    </source>
</evidence>
<evidence type="ECO:0000313" key="3">
    <source>
        <dbReference type="Proteomes" id="UP000314294"/>
    </source>
</evidence>
<reference evidence="2 3" key="1">
    <citation type="submission" date="2019-03" db="EMBL/GenBank/DDBJ databases">
        <title>First draft genome of Liparis tanakae, snailfish: a comprehensive survey of snailfish specific genes.</title>
        <authorList>
            <person name="Kim W."/>
            <person name="Song I."/>
            <person name="Jeong J.-H."/>
            <person name="Kim D."/>
            <person name="Kim S."/>
            <person name="Ryu S."/>
            <person name="Song J.Y."/>
            <person name="Lee S.K."/>
        </authorList>
    </citation>
    <scope>NUCLEOTIDE SEQUENCE [LARGE SCALE GENOMIC DNA]</scope>
    <source>
        <tissue evidence="2">Muscle</tissue>
    </source>
</reference>
<protein>
    <recommendedName>
        <fullName evidence="4">Transmembrane protein 271</fullName>
    </recommendedName>
</protein>
<keyword evidence="1" id="KW-1133">Transmembrane helix</keyword>
<dbReference type="OrthoDB" id="8807761at2759"/>
<feature type="transmembrane region" description="Helical" evidence="1">
    <location>
        <begin position="80"/>
        <end position="101"/>
    </location>
</feature>
<name>A0A4Z2HJ08_9TELE</name>
<accession>A0A4Z2HJ08</accession>